<feature type="region of interest" description="Disordered" evidence="1">
    <location>
        <begin position="1"/>
        <end position="23"/>
    </location>
</feature>
<organism evidence="2 3">
    <name type="scientific">Nicotiana attenuata</name>
    <name type="common">Coyote tobacco</name>
    <dbReference type="NCBI Taxonomy" id="49451"/>
    <lineage>
        <taxon>Eukaryota</taxon>
        <taxon>Viridiplantae</taxon>
        <taxon>Streptophyta</taxon>
        <taxon>Embryophyta</taxon>
        <taxon>Tracheophyta</taxon>
        <taxon>Spermatophyta</taxon>
        <taxon>Magnoliopsida</taxon>
        <taxon>eudicotyledons</taxon>
        <taxon>Gunneridae</taxon>
        <taxon>Pentapetalae</taxon>
        <taxon>asterids</taxon>
        <taxon>lamiids</taxon>
        <taxon>Solanales</taxon>
        <taxon>Solanaceae</taxon>
        <taxon>Nicotianoideae</taxon>
        <taxon>Nicotianeae</taxon>
        <taxon>Nicotiana</taxon>
    </lineage>
</organism>
<evidence type="ECO:0000313" key="2">
    <source>
        <dbReference type="EMBL" id="OIT02853.1"/>
    </source>
</evidence>
<reference evidence="2" key="1">
    <citation type="submission" date="2016-11" db="EMBL/GenBank/DDBJ databases">
        <title>The genome of Nicotiana attenuata.</title>
        <authorList>
            <person name="Xu S."/>
            <person name="Brockmoeller T."/>
            <person name="Gaquerel E."/>
            <person name="Navarro A."/>
            <person name="Kuhl H."/>
            <person name="Gase K."/>
            <person name="Ling Z."/>
            <person name="Zhou W."/>
            <person name="Kreitzer C."/>
            <person name="Stanke M."/>
            <person name="Tang H."/>
            <person name="Lyons E."/>
            <person name="Pandey P."/>
            <person name="Pandey S.P."/>
            <person name="Timmermann B."/>
            <person name="Baldwin I.T."/>
        </authorList>
    </citation>
    <scope>NUCLEOTIDE SEQUENCE [LARGE SCALE GENOMIC DNA]</scope>
    <source>
        <strain evidence="2">UT</strain>
    </source>
</reference>
<dbReference type="EMBL" id="MJEQ01037188">
    <property type="protein sequence ID" value="OIT02853.1"/>
    <property type="molecule type" value="Genomic_DNA"/>
</dbReference>
<dbReference type="AlphaFoldDB" id="A0A1J6ICS8"/>
<dbReference type="Gramene" id="OIT02853">
    <property type="protein sequence ID" value="OIT02853"/>
    <property type="gene ID" value="A4A49_31656"/>
</dbReference>
<evidence type="ECO:0000313" key="3">
    <source>
        <dbReference type="Proteomes" id="UP000187609"/>
    </source>
</evidence>
<evidence type="ECO:0000256" key="1">
    <source>
        <dbReference type="SAM" id="MobiDB-lite"/>
    </source>
</evidence>
<accession>A0A1J6ICS8</accession>
<feature type="compositionally biased region" description="Basic and acidic residues" evidence="1">
    <location>
        <begin position="1"/>
        <end position="17"/>
    </location>
</feature>
<dbReference type="OMA" id="CAWPRRS"/>
<sequence length="113" mass="13249">MAEDRCAWPRRSSETRISRTRSQKTSNILDANYGEKVTRMKFVVKKEDLNKVLEALADGNIINKEKGDRQLLPSVSSLEQRLNFMRKRQQSRRANQLNSSWRPVLQGIPEERY</sequence>
<dbReference type="Proteomes" id="UP000187609">
    <property type="component" value="Unassembled WGS sequence"/>
</dbReference>
<comment type="caution">
    <text evidence="2">The sequence shown here is derived from an EMBL/GenBank/DDBJ whole genome shotgun (WGS) entry which is preliminary data.</text>
</comment>
<proteinExistence type="predicted"/>
<protein>
    <submittedName>
        <fullName evidence="2">Uncharacterized protein</fullName>
    </submittedName>
</protein>
<keyword evidence="3" id="KW-1185">Reference proteome</keyword>
<name>A0A1J6ICS8_NICAT</name>
<gene>
    <name evidence="2" type="ORF">A4A49_31656</name>
</gene>